<evidence type="ECO:0000256" key="2">
    <source>
        <dbReference type="ARBA" id="ARBA00022692"/>
    </source>
</evidence>
<feature type="transmembrane region" description="Helical" evidence="5">
    <location>
        <begin position="52"/>
        <end position="77"/>
    </location>
</feature>
<dbReference type="Proteomes" id="UP001498398">
    <property type="component" value="Unassembled WGS sequence"/>
</dbReference>
<dbReference type="CDD" id="cd17502">
    <property type="entry name" value="MFS_Azr1_MDR_like"/>
    <property type="match status" value="1"/>
</dbReference>
<gene>
    <name evidence="7" type="ORF">VKT23_014884</name>
</gene>
<dbReference type="InterPro" id="IPR011701">
    <property type="entry name" value="MFS"/>
</dbReference>
<dbReference type="Gene3D" id="1.20.1720.10">
    <property type="entry name" value="Multidrug resistance protein D"/>
    <property type="match status" value="1"/>
</dbReference>
<dbReference type="InterPro" id="IPR020846">
    <property type="entry name" value="MFS_dom"/>
</dbReference>
<feature type="transmembrane region" description="Helical" evidence="5">
    <location>
        <begin position="323"/>
        <end position="343"/>
    </location>
</feature>
<dbReference type="EMBL" id="JBANRG010000047">
    <property type="protein sequence ID" value="KAK7445465.1"/>
    <property type="molecule type" value="Genomic_DNA"/>
</dbReference>
<feature type="transmembrane region" description="Helical" evidence="5">
    <location>
        <begin position="284"/>
        <end position="303"/>
    </location>
</feature>
<feature type="transmembrane region" description="Helical" evidence="5">
    <location>
        <begin position="418"/>
        <end position="439"/>
    </location>
</feature>
<dbReference type="Gene3D" id="1.20.1250.20">
    <property type="entry name" value="MFS general substrate transporter like domains"/>
    <property type="match status" value="1"/>
</dbReference>
<comment type="subcellular location">
    <subcellularLocation>
        <location evidence="1">Membrane</location>
        <topology evidence="1">Multi-pass membrane protein</topology>
    </subcellularLocation>
</comment>
<dbReference type="PRINTS" id="PR01036">
    <property type="entry name" value="TCRTETB"/>
</dbReference>
<proteinExistence type="predicted"/>
<name>A0ABR1J2R1_9AGAR</name>
<feature type="transmembrane region" description="Helical" evidence="5">
    <location>
        <begin position="388"/>
        <end position="406"/>
    </location>
</feature>
<feature type="transmembrane region" description="Helical" evidence="5">
    <location>
        <begin position="210"/>
        <end position="229"/>
    </location>
</feature>
<feature type="transmembrane region" description="Helical" evidence="5">
    <location>
        <begin position="525"/>
        <end position="544"/>
    </location>
</feature>
<sequence>MASNATSSNSSLEKARVGARAEPKSASVAISDEPINPNIVQSGSTILTGRKLALSFGAMLMAMLLIALDQTILATALPRIATDFNNFSMQGWISTSFILSQTVFLLLFGQSLRIFPSKYNLLAAMVIFEIGSLVCALSQNVNTLIAGRVVAGFGAAGLSVPIFQIISEIAPIEDRPKLFGLLASIFALASIIGPLIGGAFTDHVSWRWCFWINLPVGGVSTAAVWYTLPANPPLGCDLSKRNRQTIINDALHMDFIGGIIFAGSVTTLIIALQWGGNQKPWNDAGVITCFVLSPVLFCVFLAWEKYYGEKAMLPLAIFKSYSIYAVMFYCVLIRFCLLLYSFYLPILYQATKNHSATHSGVDLLPFLLFSVFTVIFSGVLVSRIQRYWHVLVVAPVFLGVGSGLFYSINVNTANANLIGYQILAGIGIGLGMQNVMMAIQVEFKNEPQYLGQATSMASVSQTLGGTIGLGIAEPIFTSQLTKFIPRFAPNVNPEIIKETPTDIYTELDPSQLAGAIRVYVESLRVVYLIGVPVAGLALIFALFIKNGRIARPEAKSEAKKEEA</sequence>
<evidence type="ECO:0000313" key="8">
    <source>
        <dbReference type="Proteomes" id="UP001498398"/>
    </source>
</evidence>
<dbReference type="InterPro" id="IPR036259">
    <property type="entry name" value="MFS_trans_sf"/>
</dbReference>
<evidence type="ECO:0000313" key="7">
    <source>
        <dbReference type="EMBL" id="KAK7445465.1"/>
    </source>
</evidence>
<keyword evidence="2 5" id="KW-0812">Transmembrane</keyword>
<accession>A0ABR1J2R1</accession>
<organism evidence="7 8">
    <name type="scientific">Marasmiellus scandens</name>
    <dbReference type="NCBI Taxonomy" id="2682957"/>
    <lineage>
        <taxon>Eukaryota</taxon>
        <taxon>Fungi</taxon>
        <taxon>Dikarya</taxon>
        <taxon>Basidiomycota</taxon>
        <taxon>Agaricomycotina</taxon>
        <taxon>Agaricomycetes</taxon>
        <taxon>Agaricomycetidae</taxon>
        <taxon>Agaricales</taxon>
        <taxon>Marasmiineae</taxon>
        <taxon>Omphalotaceae</taxon>
        <taxon>Marasmiellus</taxon>
    </lineage>
</organism>
<feature type="transmembrane region" description="Helical" evidence="5">
    <location>
        <begin position="178"/>
        <end position="198"/>
    </location>
</feature>
<dbReference type="PROSITE" id="PS50850">
    <property type="entry name" value="MFS"/>
    <property type="match status" value="1"/>
</dbReference>
<feature type="domain" description="Major facilitator superfamily (MFS) profile" evidence="6">
    <location>
        <begin position="55"/>
        <end position="549"/>
    </location>
</feature>
<keyword evidence="4 5" id="KW-0472">Membrane</keyword>
<evidence type="ECO:0000256" key="5">
    <source>
        <dbReference type="SAM" id="Phobius"/>
    </source>
</evidence>
<protein>
    <recommendedName>
        <fullName evidence="6">Major facilitator superfamily (MFS) profile domain-containing protein</fullName>
    </recommendedName>
</protein>
<comment type="caution">
    <text evidence="7">The sequence shown here is derived from an EMBL/GenBank/DDBJ whole genome shotgun (WGS) entry which is preliminary data.</text>
</comment>
<evidence type="ECO:0000256" key="1">
    <source>
        <dbReference type="ARBA" id="ARBA00004141"/>
    </source>
</evidence>
<feature type="transmembrane region" description="Helical" evidence="5">
    <location>
        <begin position="250"/>
        <end position="272"/>
    </location>
</feature>
<feature type="transmembrane region" description="Helical" evidence="5">
    <location>
        <begin position="145"/>
        <end position="166"/>
    </location>
</feature>
<keyword evidence="8" id="KW-1185">Reference proteome</keyword>
<evidence type="ECO:0000256" key="4">
    <source>
        <dbReference type="ARBA" id="ARBA00023136"/>
    </source>
</evidence>
<dbReference type="Pfam" id="PF07690">
    <property type="entry name" value="MFS_1"/>
    <property type="match status" value="1"/>
</dbReference>
<evidence type="ECO:0000259" key="6">
    <source>
        <dbReference type="PROSITE" id="PS50850"/>
    </source>
</evidence>
<feature type="transmembrane region" description="Helical" evidence="5">
    <location>
        <begin position="89"/>
        <end position="109"/>
    </location>
</feature>
<dbReference type="PANTHER" id="PTHR23501:SF198">
    <property type="entry name" value="AZOLE RESISTANCE PROTEIN 1-RELATED"/>
    <property type="match status" value="1"/>
</dbReference>
<dbReference type="PANTHER" id="PTHR23501">
    <property type="entry name" value="MAJOR FACILITATOR SUPERFAMILY"/>
    <property type="match status" value="1"/>
</dbReference>
<dbReference type="SUPFAM" id="SSF103473">
    <property type="entry name" value="MFS general substrate transporter"/>
    <property type="match status" value="1"/>
</dbReference>
<evidence type="ECO:0000256" key="3">
    <source>
        <dbReference type="ARBA" id="ARBA00022989"/>
    </source>
</evidence>
<keyword evidence="3 5" id="KW-1133">Transmembrane helix</keyword>
<feature type="transmembrane region" description="Helical" evidence="5">
    <location>
        <begin position="121"/>
        <end position="139"/>
    </location>
</feature>
<feature type="transmembrane region" description="Helical" evidence="5">
    <location>
        <begin position="363"/>
        <end position="381"/>
    </location>
</feature>
<reference evidence="7 8" key="1">
    <citation type="submission" date="2024-01" db="EMBL/GenBank/DDBJ databases">
        <title>A draft genome for the cacao thread blight pathogen Marasmiellus scandens.</title>
        <authorList>
            <person name="Baruah I.K."/>
            <person name="Leung J."/>
            <person name="Bukari Y."/>
            <person name="Amoako-Attah I."/>
            <person name="Meinhardt L.W."/>
            <person name="Bailey B.A."/>
            <person name="Cohen S.P."/>
        </authorList>
    </citation>
    <scope>NUCLEOTIDE SEQUENCE [LARGE SCALE GENOMIC DNA]</scope>
    <source>
        <strain evidence="7 8">GH-19</strain>
    </source>
</reference>